<evidence type="ECO:0000313" key="2">
    <source>
        <dbReference type="Proteomes" id="UP000887578"/>
    </source>
</evidence>
<feature type="domain" description="BTB" evidence="1">
    <location>
        <begin position="126"/>
        <end position="181"/>
    </location>
</feature>
<dbReference type="CDD" id="cd18186">
    <property type="entry name" value="BTB_POZ_ZBTB_KLHL-like"/>
    <property type="match status" value="1"/>
</dbReference>
<evidence type="ECO:0000259" key="1">
    <source>
        <dbReference type="PROSITE" id="PS50097"/>
    </source>
</evidence>
<dbReference type="Gene3D" id="3.30.710.10">
    <property type="entry name" value="Potassium Channel Kv1.1, Chain A"/>
    <property type="match status" value="1"/>
</dbReference>
<name>A0A914QT42_9BILA</name>
<dbReference type="SMART" id="SM00225">
    <property type="entry name" value="BTB"/>
    <property type="match status" value="1"/>
</dbReference>
<evidence type="ECO:0000313" key="3">
    <source>
        <dbReference type="WBParaSite" id="PDA_v2.g483.t1"/>
    </source>
</evidence>
<organism evidence="2 3">
    <name type="scientific">Panagrolaimus davidi</name>
    <dbReference type="NCBI Taxonomy" id="227884"/>
    <lineage>
        <taxon>Eukaryota</taxon>
        <taxon>Metazoa</taxon>
        <taxon>Ecdysozoa</taxon>
        <taxon>Nematoda</taxon>
        <taxon>Chromadorea</taxon>
        <taxon>Rhabditida</taxon>
        <taxon>Tylenchina</taxon>
        <taxon>Panagrolaimomorpha</taxon>
        <taxon>Panagrolaimoidea</taxon>
        <taxon>Panagrolaimidae</taxon>
        <taxon>Panagrolaimus</taxon>
    </lineage>
</organism>
<sequence>MDSAFECEIAMIWSIKKETFQNIVNDAINKHDGDIAISLEDSDAKVKEMTLSILSADFKSDMSKPANVPIGHYFDGRDYAVIINRDDILDPNMNFFVNDILTLEFRGVVERKPKSLSNSLWDAKDQDFTFSVKNKQIKVHKFILRRYSPAFCKMFDENVNEFRIADFNYRTVLYALRFCYDLPALNANVYHLLDTIRFANTYDMLLIKERIAYQMNDFIDATNVCQLANSSLEYDVPSLRFYCIRFMSYCIKNGQTYDRALELNDAIKIELYNSCASHIVNS</sequence>
<dbReference type="WBParaSite" id="PDA_v2.g483.t1">
    <property type="protein sequence ID" value="PDA_v2.g483.t1"/>
    <property type="gene ID" value="PDA_v2.g483"/>
</dbReference>
<dbReference type="Proteomes" id="UP000887578">
    <property type="component" value="Unplaced"/>
</dbReference>
<dbReference type="AlphaFoldDB" id="A0A914QT42"/>
<dbReference type="SUPFAM" id="SSF54695">
    <property type="entry name" value="POZ domain"/>
    <property type="match status" value="1"/>
</dbReference>
<proteinExistence type="predicted"/>
<accession>A0A914QT42</accession>
<protein>
    <submittedName>
        <fullName evidence="3">BTB domain-containing protein</fullName>
    </submittedName>
</protein>
<keyword evidence="2" id="KW-1185">Reference proteome</keyword>
<dbReference type="PROSITE" id="PS50097">
    <property type="entry name" value="BTB"/>
    <property type="match status" value="1"/>
</dbReference>
<dbReference type="Pfam" id="PF00651">
    <property type="entry name" value="BTB"/>
    <property type="match status" value="1"/>
</dbReference>
<dbReference type="InterPro" id="IPR011333">
    <property type="entry name" value="SKP1/BTB/POZ_sf"/>
</dbReference>
<reference evidence="3" key="1">
    <citation type="submission" date="2022-11" db="UniProtKB">
        <authorList>
            <consortium name="WormBaseParasite"/>
        </authorList>
    </citation>
    <scope>IDENTIFICATION</scope>
</reference>
<dbReference type="InterPro" id="IPR000210">
    <property type="entry name" value="BTB/POZ_dom"/>
</dbReference>